<feature type="transmembrane region" description="Helical" evidence="1">
    <location>
        <begin position="7"/>
        <end position="23"/>
    </location>
</feature>
<dbReference type="AlphaFoldDB" id="A0A133PQY5"/>
<evidence type="ECO:0000256" key="1">
    <source>
        <dbReference type="SAM" id="Phobius"/>
    </source>
</evidence>
<evidence type="ECO:0000313" key="2">
    <source>
        <dbReference type="EMBL" id="KXA31019.1"/>
    </source>
</evidence>
<keyword evidence="1" id="KW-0812">Transmembrane</keyword>
<name>A0A133PQY5_9FIRM</name>
<evidence type="ECO:0000313" key="3">
    <source>
        <dbReference type="Proteomes" id="UP000070174"/>
    </source>
</evidence>
<keyword evidence="1" id="KW-0472">Membrane</keyword>
<protein>
    <submittedName>
        <fullName evidence="2">Uncharacterized protein</fullName>
    </submittedName>
</protein>
<organism evidence="2">
    <name type="scientific">Peptoniphilus harei</name>
    <dbReference type="NCBI Taxonomy" id="54005"/>
    <lineage>
        <taxon>Bacteria</taxon>
        <taxon>Bacillati</taxon>
        <taxon>Bacillota</taxon>
        <taxon>Tissierellia</taxon>
        <taxon>Tissierellales</taxon>
        <taxon>Peptoniphilaceae</taxon>
        <taxon>Peptoniphilus</taxon>
    </lineage>
</organism>
<dbReference type="PATRIC" id="fig|54005.3.peg.608"/>
<proteinExistence type="predicted"/>
<keyword evidence="1" id="KW-1133">Transmembrane helix</keyword>
<gene>
    <name evidence="2" type="ORF">HMPREF3229_00617</name>
</gene>
<reference evidence="2 3" key="1">
    <citation type="submission" date="2016-01" db="EMBL/GenBank/DDBJ databases">
        <authorList>
            <person name="Oliw E.H."/>
        </authorList>
    </citation>
    <scope>NUCLEOTIDE SEQUENCE [LARGE SCALE GENOMIC DNA]</scope>
    <source>
        <strain evidence="2 3">CMW7756A</strain>
    </source>
</reference>
<sequence>MKIKKNHAIILFLLFIFLGFIYINHKNFSKDRTIVRLKGVSVNEPIEDFSLASKSVFLWADPVLYITDREGNIVKKIQREDENIEAFFANNYAFLYEKDLGKVHMYSEMGELLSTIDVKGDIFNISYENANIIFHVVDEKNEILYLMGNDSTLTEIYRTGNQILAHDVLDEKNLSVAEIKNETTGYSSLIYNLNKGEKTSQALNHEVVMYLKRDKRSVLALTDKTIYRFMNSGKKYEDRVPNISDILVEGKKTYLLHSGIITEYNYILKPGKKKIIAANVNKMENISGSIYVYGPSDVGGEIGNSGEFYTRLGYSLDKIKINGLLIGALRNGDLSLYSVVNTNTIREDDNKIETTYKEV</sequence>
<dbReference type="EMBL" id="LRQE01000021">
    <property type="protein sequence ID" value="KXA31019.1"/>
    <property type="molecule type" value="Genomic_DNA"/>
</dbReference>
<dbReference type="RefSeq" id="WP_060799852.1">
    <property type="nucleotide sequence ID" value="NZ_KQ957096.1"/>
</dbReference>
<comment type="caution">
    <text evidence="2">The sequence shown here is derived from an EMBL/GenBank/DDBJ whole genome shotgun (WGS) entry which is preliminary data.</text>
</comment>
<dbReference type="Proteomes" id="UP000070174">
    <property type="component" value="Unassembled WGS sequence"/>
</dbReference>
<accession>A0A133PQY5</accession>